<evidence type="ECO:0000259" key="1">
    <source>
        <dbReference type="Pfam" id="PF13476"/>
    </source>
</evidence>
<dbReference type="PANTHER" id="PTHR40396">
    <property type="entry name" value="ATPASE-LIKE PROTEIN"/>
    <property type="match status" value="1"/>
</dbReference>
<accession>A0A9W6C3B1</accession>
<gene>
    <name evidence="2" type="ORF">Selli1_08550</name>
</gene>
<keyword evidence="3" id="KW-1185">Reference proteome</keyword>
<dbReference type="PANTHER" id="PTHR40396:SF1">
    <property type="entry name" value="ATPASE AAA-TYPE CORE DOMAIN-CONTAINING PROTEIN"/>
    <property type="match status" value="1"/>
</dbReference>
<protein>
    <submittedName>
        <fullName evidence="2">DNA repair ATPase</fullName>
    </submittedName>
</protein>
<dbReference type="InterPro" id="IPR027417">
    <property type="entry name" value="P-loop_NTPase"/>
</dbReference>
<dbReference type="InterPro" id="IPR038729">
    <property type="entry name" value="Rad50/SbcC_AAA"/>
</dbReference>
<dbReference type="Pfam" id="PF13476">
    <property type="entry name" value="AAA_23"/>
    <property type="match status" value="1"/>
</dbReference>
<organism evidence="2 3">
    <name type="scientific">Sellimonas catena</name>
    <dbReference type="NCBI Taxonomy" id="2994035"/>
    <lineage>
        <taxon>Bacteria</taxon>
        <taxon>Bacillati</taxon>
        <taxon>Bacillota</taxon>
        <taxon>Clostridia</taxon>
        <taxon>Lachnospirales</taxon>
        <taxon>Lachnospiraceae</taxon>
        <taxon>Sellimonas</taxon>
    </lineage>
</organism>
<dbReference type="GO" id="GO:0016887">
    <property type="term" value="F:ATP hydrolysis activity"/>
    <property type="evidence" value="ECO:0007669"/>
    <property type="project" value="InterPro"/>
</dbReference>
<dbReference type="EMBL" id="BSBO01000006">
    <property type="protein sequence ID" value="GLG03681.1"/>
    <property type="molecule type" value="Genomic_DNA"/>
</dbReference>
<reference evidence="2 3" key="1">
    <citation type="journal article" date="2023" name="Int. J. Syst. Evol. Microbiol.">
        <title>Sellimonas catena sp. nov., isolated from human faeces.</title>
        <authorList>
            <person name="Hisatomi A."/>
            <person name="Ohkuma M."/>
            <person name="Sakamoto M."/>
        </authorList>
    </citation>
    <scope>NUCLEOTIDE SEQUENCE [LARGE SCALE GENOMIC DNA]</scope>
    <source>
        <strain evidence="2 3">12EGH17</strain>
    </source>
</reference>
<comment type="caution">
    <text evidence="2">The sequence shown here is derived from an EMBL/GenBank/DDBJ whole genome shotgun (WGS) entry which is preliminary data.</text>
</comment>
<dbReference type="AlphaFoldDB" id="A0A9W6C3B1"/>
<dbReference type="Proteomes" id="UP001145145">
    <property type="component" value="Unassembled WGS sequence"/>
</dbReference>
<dbReference type="SUPFAM" id="SSF52540">
    <property type="entry name" value="P-loop containing nucleoside triphosphate hydrolases"/>
    <property type="match status" value="1"/>
</dbReference>
<name>A0A9W6C3B1_9FIRM</name>
<evidence type="ECO:0000313" key="2">
    <source>
        <dbReference type="EMBL" id="GLG03681.1"/>
    </source>
</evidence>
<feature type="domain" description="Rad50/SbcC-type AAA" evidence="1">
    <location>
        <begin position="19"/>
        <end position="156"/>
    </location>
</feature>
<dbReference type="GO" id="GO:0006302">
    <property type="term" value="P:double-strand break repair"/>
    <property type="evidence" value="ECO:0007669"/>
    <property type="project" value="InterPro"/>
</dbReference>
<evidence type="ECO:0000313" key="3">
    <source>
        <dbReference type="Proteomes" id="UP001145145"/>
    </source>
</evidence>
<proteinExistence type="predicted"/>
<dbReference type="Gene3D" id="3.40.50.300">
    <property type="entry name" value="P-loop containing nucleotide triphosphate hydrolases"/>
    <property type="match status" value="2"/>
</dbReference>
<dbReference type="RefSeq" id="WP_330677485.1">
    <property type="nucleotide sequence ID" value="NZ_BSBO01000006.1"/>
</dbReference>
<sequence length="476" mass="54650">MNAGVVNAVEKQFIRIENITIENFKNVKKGTISLKNRRKNYRASILGLYGQNGSGKTALIDAVQLLRFALCSQPIPEKYAEYINVEERTSTLKFQFILQQEDYCCNLWYQFSMEKVIDESPYHDNKLENSKTKYKVKIFDEVLSYGYTSNEKKIRKGPLIDTSADGIFLPKSKYQELLGNSTEDVTEMLVTKRLVQEQSRTFIFSREMMRRFRENCQVKLYLDILEGLHRFGNRELFIIDTEHEGLINMNALPLAFKYKDDTSESFGNLLLPLNIPASIPEKAMEIVRKIIANMNIVLQELVPGLTIDIIDLGPVVEKDGSLGRMIQLMSLKNNKAIPFRYESEGIKKIVSILQLLIVVYNNPSITVAVDELDAGIFEYLLGELLHIISEKGKGQLIFTSHNLRPLETLDKGFVAFTTTNPENRYIRFTNVKGTNNLRDFYYRDIVLGEQNEQVYCPTNNYEIALAFREAGETFVP</sequence>